<evidence type="ECO:0000313" key="3">
    <source>
        <dbReference type="EMBL" id="RZU41214.1"/>
    </source>
</evidence>
<dbReference type="InterPro" id="IPR029063">
    <property type="entry name" value="SAM-dependent_MTases_sf"/>
</dbReference>
<accession>A0A4Q7YV49</accession>
<feature type="transmembrane region" description="Helical" evidence="2">
    <location>
        <begin position="303"/>
        <end position="328"/>
    </location>
</feature>
<feature type="transmembrane region" description="Helical" evidence="2">
    <location>
        <begin position="280"/>
        <end position="297"/>
    </location>
</feature>
<feature type="transmembrane region" description="Helical" evidence="2">
    <location>
        <begin position="180"/>
        <end position="203"/>
    </location>
</feature>
<dbReference type="Gene3D" id="3.40.50.150">
    <property type="entry name" value="Vaccinia Virus protein VP39"/>
    <property type="match status" value="1"/>
</dbReference>
<comment type="caution">
    <text evidence="3">The sequence shown here is derived from an EMBL/GenBank/DDBJ whole genome shotgun (WGS) entry which is preliminary data.</text>
</comment>
<feature type="transmembrane region" description="Helical" evidence="2">
    <location>
        <begin position="144"/>
        <end position="168"/>
    </location>
</feature>
<keyword evidence="2" id="KW-1133">Transmembrane helix</keyword>
<keyword evidence="4" id="KW-1185">Reference proteome</keyword>
<feature type="transmembrane region" description="Helical" evidence="2">
    <location>
        <begin position="248"/>
        <end position="268"/>
    </location>
</feature>
<organism evidence="3 4">
    <name type="scientific">Edaphobacter modestus</name>
    <dbReference type="NCBI Taxonomy" id="388466"/>
    <lineage>
        <taxon>Bacteria</taxon>
        <taxon>Pseudomonadati</taxon>
        <taxon>Acidobacteriota</taxon>
        <taxon>Terriglobia</taxon>
        <taxon>Terriglobales</taxon>
        <taxon>Acidobacteriaceae</taxon>
        <taxon>Edaphobacter</taxon>
    </lineage>
</organism>
<sequence length="690" mass="75980">MPSTRLLYGTTAFLSAFLLFLIEPLAAKQILPLLGGSSAVWLTCLVFFQTTLLLGYLYAHWLSGLSDTTRQRRIHIAAVVAALLSLTLSWFLPPSFSSTAHPVETVFWTLTRTIGLPFLLLASTSPLLQSWLSQREADHNGKPAAVWFRLFALSNTGSLLALLAYPTLFEPNLTLRAQRTFWSAGFLLFAILAFALTSQLSLSSLSTPLNSDDEAPTAPLTHRWLWFLLPMAAAMQLSSVTAHLTSNIAAIPLLWVLPLAVYLITFILAFDRPALYRRPLVVRVLVVMLASLGYALSKTDFSLPITLTILFFLIECFIACLFCHGETYALRPRRASEATLFYLLIAGGGATGTFLVGIAFPLLFSANYDLALAFFATALLALAATWRDGWPQRLLWATASALLFALTLALHVSYSNNSLASMRNFYGSLRVTQTYAAIQQAPLRTLLHGVIQHGTQIFSPEFSHRPTTYYAADSGIGLALRFCCSGRNHDAAHPRNIGVIGLGTGTVAAYGQPGDRIRFYEINPQVEPITRNLFTYLRDSPAAITVVPGDARTSLTSEPPQHFDILAIDAFSGDAIPLHLLTTQAIQLYLRHMTPNGILVFHVSNQYLDLPPELALLAEASHLQVRNVITGSNEARAEFRAEWVLMTADPTFFAQPEIATLADQIYVKPHLRLWTDDYSSLLPILQTGGH</sequence>
<dbReference type="CDD" id="cd02440">
    <property type="entry name" value="AdoMet_MTases"/>
    <property type="match status" value="1"/>
</dbReference>
<evidence type="ECO:0000256" key="2">
    <source>
        <dbReference type="SAM" id="Phobius"/>
    </source>
</evidence>
<dbReference type="AlphaFoldDB" id="A0A4Q7YV49"/>
<protein>
    <recommendedName>
        <fullName evidence="5">Spermidine synthase</fullName>
    </recommendedName>
</protein>
<dbReference type="Proteomes" id="UP000292958">
    <property type="component" value="Unassembled WGS sequence"/>
</dbReference>
<feature type="transmembrane region" description="Helical" evidence="2">
    <location>
        <begin position="394"/>
        <end position="414"/>
    </location>
</feature>
<evidence type="ECO:0000313" key="4">
    <source>
        <dbReference type="Proteomes" id="UP000292958"/>
    </source>
</evidence>
<evidence type="ECO:0000256" key="1">
    <source>
        <dbReference type="ARBA" id="ARBA00023115"/>
    </source>
</evidence>
<feature type="transmembrane region" description="Helical" evidence="2">
    <location>
        <begin position="340"/>
        <end position="364"/>
    </location>
</feature>
<name>A0A4Q7YV49_9BACT</name>
<dbReference type="GO" id="GO:0006596">
    <property type="term" value="P:polyamine biosynthetic process"/>
    <property type="evidence" value="ECO:0007669"/>
    <property type="project" value="UniProtKB-KW"/>
</dbReference>
<keyword evidence="2" id="KW-0472">Membrane</keyword>
<dbReference type="SUPFAM" id="SSF53335">
    <property type="entry name" value="S-adenosyl-L-methionine-dependent methyltransferases"/>
    <property type="match status" value="1"/>
</dbReference>
<keyword evidence="1" id="KW-0620">Polyamine biosynthesis</keyword>
<gene>
    <name evidence="3" type="ORF">BDD14_2718</name>
</gene>
<dbReference type="PANTHER" id="PTHR43317:SF1">
    <property type="entry name" value="THERMOSPERMINE SYNTHASE ACAULIS5"/>
    <property type="match status" value="1"/>
</dbReference>
<dbReference type="PANTHER" id="PTHR43317">
    <property type="entry name" value="THERMOSPERMINE SYNTHASE ACAULIS5"/>
    <property type="match status" value="1"/>
</dbReference>
<feature type="transmembrane region" description="Helical" evidence="2">
    <location>
        <begin position="74"/>
        <end position="93"/>
    </location>
</feature>
<proteinExistence type="predicted"/>
<feature type="transmembrane region" description="Helical" evidence="2">
    <location>
        <begin position="370"/>
        <end position="387"/>
    </location>
</feature>
<keyword evidence="2" id="KW-0812">Transmembrane</keyword>
<dbReference type="EMBL" id="SHKW01000001">
    <property type="protein sequence ID" value="RZU41214.1"/>
    <property type="molecule type" value="Genomic_DNA"/>
</dbReference>
<feature type="transmembrane region" description="Helical" evidence="2">
    <location>
        <begin position="38"/>
        <end position="62"/>
    </location>
</feature>
<dbReference type="RefSeq" id="WP_130419158.1">
    <property type="nucleotide sequence ID" value="NZ_SHKW01000001.1"/>
</dbReference>
<dbReference type="NCBIfam" id="NF037959">
    <property type="entry name" value="MFS_SpdSyn"/>
    <property type="match status" value="1"/>
</dbReference>
<dbReference type="OrthoDB" id="9761985at2"/>
<reference evidence="3 4" key="1">
    <citation type="submission" date="2019-02" db="EMBL/GenBank/DDBJ databases">
        <title>Genomic Encyclopedia of Archaeal and Bacterial Type Strains, Phase II (KMG-II): from individual species to whole genera.</title>
        <authorList>
            <person name="Goeker M."/>
        </authorList>
    </citation>
    <scope>NUCLEOTIDE SEQUENCE [LARGE SCALE GENOMIC DNA]</scope>
    <source>
        <strain evidence="3 4">DSM 18101</strain>
    </source>
</reference>
<evidence type="ECO:0008006" key="5">
    <source>
        <dbReference type="Google" id="ProtNLM"/>
    </source>
</evidence>